<keyword evidence="2" id="KW-1185">Reference proteome</keyword>
<sequence length="322" mass="35258">MAAATYILADYDDPDLPAMTAVPGSVHLPLSLPHDAYSILATKTGWSISCGQDRLTDSDLRDCSVVVYRRWRSSPPAPLVRADAEADASARAFIERQWNSTIAGLLSLAYDSEPAKWSRDPIAVDNKIRNLRQIRDLVPTLETVIGTSTPVIGTPAVLQQVIWKPVDVDQSVAGGRATTVVAPPPHAESREPCPAFYQRRINSVAEIRVGYSFGTVSSVWQEPINAPESAIDLRYVDMDRKPYPHPLIEQQARDIARALRKEMYTADILVDTAGQMWWTDINPDGLFSGADSPEGALSTCLTTGIRLQASLPPTHRGNRDAS</sequence>
<name>A0ABU4D1H5_9NOCA</name>
<accession>A0ABU4D1H5</accession>
<dbReference type="EMBL" id="JAWLKF010000006">
    <property type="protein sequence ID" value="MDV6303555.1"/>
    <property type="molecule type" value="Genomic_DNA"/>
</dbReference>
<evidence type="ECO:0000313" key="1">
    <source>
        <dbReference type="EMBL" id="MDV6303555.1"/>
    </source>
</evidence>
<dbReference type="SUPFAM" id="SSF56059">
    <property type="entry name" value="Glutathione synthetase ATP-binding domain-like"/>
    <property type="match status" value="1"/>
</dbReference>
<organism evidence="1 2">
    <name type="scientific">Rhodococcus cerastii</name>
    <dbReference type="NCBI Taxonomy" id="908616"/>
    <lineage>
        <taxon>Bacteria</taxon>
        <taxon>Bacillati</taxon>
        <taxon>Actinomycetota</taxon>
        <taxon>Actinomycetes</taxon>
        <taxon>Mycobacteriales</taxon>
        <taxon>Nocardiaceae</taxon>
        <taxon>Rhodococcus</taxon>
    </lineage>
</organism>
<gene>
    <name evidence="1" type="ORF">R3P93_13395</name>
</gene>
<evidence type="ECO:0000313" key="2">
    <source>
        <dbReference type="Proteomes" id="UP001186104"/>
    </source>
</evidence>
<dbReference type="Proteomes" id="UP001186104">
    <property type="component" value="Unassembled WGS sequence"/>
</dbReference>
<reference evidence="1 2" key="1">
    <citation type="submission" date="2023-10" db="EMBL/GenBank/DDBJ databases">
        <title>Development of a sustainable strategy for remediation of hydrocarbon-contaminated territories based on the waste exchange concept.</title>
        <authorList>
            <person name="Krivoruchko A."/>
        </authorList>
    </citation>
    <scope>NUCLEOTIDE SEQUENCE [LARGE SCALE GENOMIC DNA]</scope>
    <source>
        <strain evidence="1 2">IEGM 1327</strain>
    </source>
</reference>
<comment type="caution">
    <text evidence="1">The sequence shown here is derived from an EMBL/GenBank/DDBJ whole genome shotgun (WGS) entry which is preliminary data.</text>
</comment>
<proteinExistence type="predicted"/>
<protein>
    <recommendedName>
        <fullName evidence="3">ATP-grasp domain-containing protein</fullName>
    </recommendedName>
</protein>
<evidence type="ECO:0008006" key="3">
    <source>
        <dbReference type="Google" id="ProtNLM"/>
    </source>
</evidence>
<dbReference type="RefSeq" id="WP_317533218.1">
    <property type="nucleotide sequence ID" value="NZ_JAWLKF010000006.1"/>
</dbReference>